<feature type="signal peptide" evidence="1">
    <location>
        <begin position="1"/>
        <end position="27"/>
    </location>
</feature>
<dbReference type="NCBIfam" id="TIGR01901">
    <property type="entry name" value="adhes_NPXG"/>
    <property type="match status" value="1"/>
</dbReference>
<evidence type="ECO:0000256" key="1">
    <source>
        <dbReference type="SAM" id="SignalP"/>
    </source>
</evidence>
<dbReference type="SMART" id="SM00912">
    <property type="entry name" value="Haemagg_act"/>
    <property type="match status" value="1"/>
</dbReference>
<organism evidence="3 4">
    <name type="scientific">Undibacterium nitidum</name>
    <dbReference type="NCBI Taxonomy" id="2762298"/>
    <lineage>
        <taxon>Bacteria</taxon>
        <taxon>Pseudomonadati</taxon>
        <taxon>Pseudomonadota</taxon>
        <taxon>Betaproteobacteria</taxon>
        <taxon>Burkholderiales</taxon>
        <taxon>Oxalobacteraceae</taxon>
        <taxon>Undibacterium</taxon>
    </lineage>
</organism>
<feature type="chain" id="PRO_5036886483" evidence="1">
    <location>
        <begin position="28"/>
        <end position="932"/>
    </location>
</feature>
<comment type="caution">
    <text evidence="3">The sequence shown here is derived from an EMBL/GenBank/DDBJ whole genome shotgun (WGS) entry which is preliminary data.</text>
</comment>
<gene>
    <name evidence="3" type="ORF">H8K36_17960</name>
</gene>
<evidence type="ECO:0000259" key="2">
    <source>
        <dbReference type="SMART" id="SM00912"/>
    </source>
</evidence>
<sequence>MKRLGTRRHILSTAACFCLLQAHGYSAADVRTDGSLGAVQILNGKMVVPQTLGQAKGQNLFHSFSVLNVNPGESLSFTTTDAFQNIVARVTGGTSSNIQGLLQVQAAAGSKPNFYLINPKGVVVGQGAVIDVPAGLHITTAHYLQFADGQFHADLSKASSLSAATPEAFGFLGGDRATIKFTGRAQLTPVTGREISLVAGDVIVEDTWLKSYGGDIRVMAVADARLAVNTNAVPELKGTVTVTDGGLLDSSGAAGVNGGNIAVSAGDIYIGSPDLISFNGISSNATALSGNAGNITVRATGELRIVSGNSITSSTHGAANGGEVNIHARQIVIDGYNLTSTGIHSNAEEGTGNAGRVNVTVDETLHIENGGAIATSTFAEGKAGIVTVNAKNIVLDGKGIPTGIVSETSSYQSDSGMGGEVYVQASEKISIIEGATISASSYTAGNRYKAASAGQIFVQTNNLDMDGLGDSSTGIRSFTASVGNAGNITVKASGDINIKNGASITTETNFLGAGGNITLSANNLSLDGMGDYNTGIFSNVGTQGSGDAGAIKIQVNHGLRLQNSAKISSSTDSFWKGSAGSVTIDAGTIVVKGSSDPELPRTEIVSAAHANDYDRYSTGNAGAVNVLARESLNLQDGASISSSTYYKGVAGTVNITSPQITLSNGAAVRSEAGEFSSGQTGNLSLTASERLVVDHSEVSIKNAASAAKPENISGTTLQIQANTVLLDHADITAASSGNIAASQIQIDFGRLMRMTPGLITTSAVSGNGGNIRVSGQGALILQQSQISTSVSGLANGNGGDIAVSAPVMVLNTGAIQANTAAAQAFGGDVKIQVSNILSSGNRLRVGGAALMFDPAISQLNVIQAAAADGVSGAITLASPPLDLTASLSNLMPQVIDNRELNADFCRVSNQSSMTILGRGGLPFSVKHLARVQ</sequence>
<name>A0A923HSH7_9BURK</name>
<dbReference type="RefSeq" id="WP_186917910.1">
    <property type="nucleotide sequence ID" value="NZ_JACOFZ010000012.1"/>
</dbReference>
<reference evidence="3" key="1">
    <citation type="submission" date="2020-08" db="EMBL/GenBank/DDBJ databases">
        <title>Novel species isolated from subtropical streams in China.</title>
        <authorList>
            <person name="Lu H."/>
        </authorList>
    </citation>
    <scope>NUCLEOTIDE SEQUENCE</scope>
    <source>
        <strain evidence="3">LX22W</strain>
    </source>
</reference>
<dbReference type="InterPro" id="IPR008638">
    <property type="entry name" value="FhaB/CdiA-like_TPS"/>
</dbReference>
<evidence type="ECO:0000313" key="4">
    <source>
        <dbReference type="Proteomes" id="UP000627446"/>
    </source>
</evidence>
<dbReference type="InterPro" id="IPR012334">
    <property type="entry name" value="Pectin_lyas_fold"/>
</dbReference>
<dbReference type="AlphaFoldDB" id="A0A923HSH7"/>
<dbReference type="InterPro" id="IPR011050">
    <property type="entry name" value="Pectin_lyase_fold/virulence"/>
</dbReference>
<feature type="domain" description="Filamentous haemagglutinin FhaB/tRNA nuclease CdiA-like TPS" evidence="2">
    <location>
        <begin position="38"/>
        <end position="147"/>
    </location>
</feature>
<accession>A0A923HSH7</accession>
<proteinExistence type="predicted"/>
<keyword evidence="4" id="KW-1185">Reference proteome</keyword>
<dbReference type="Proteomes" id="UP000627446">
    <property type="component" value="Unassembled WGS sequence"/>
</dbReference>
<keyword evidence="1" id="KW-0732">Signal</keyword>
<dbReference type="Pfam" id="PF05860">
    <property type="entry name" value="TPS"/>
    <property type="match status" value="1"/>
</dbReference>
<evidence type="ECO:0000313" key="3">
    <source>
        <dbReference type="EMBL" id="MBC3883281.1"/>
    </source>
</evidence>
<protein>
    <submittedName>
        <fullName evidence="3">Filamentous hemagglutinin N-terminal domain-containing protein</fullName>
    </submittedName>
</protein>
<dbReference type="Gene3D" id="2.160.20.10">
    <property type="entry name" value="Single-stranded right-handed beta-helix, Pectin lyase-like"/>
    <property type="match status" value="3"/>
</dbReference>
<dbReference type="EMBL" id="JACOFZ010000012">
    <property type="protein sequence ID" value="MBC3883281.1"/>
    <property type="molecule type" value="Genomic_DNA"/>
</dbReference>
<dbReference type="SUPFAM" id="SSF51126">
    <property type="entry name" value="Pectin lyase-like"/>
    <property type="match status" value="1"/>
</dbReference>